<accession>A0A0D5Y1M7</accession>
<dbReference type="InterPro" id="IPR024607">
    <property type="entry name" value="Sulfatase_CS"/>
</dbReference>
<feature type="domain" description="Sulfatase N-terminal" evidence="3">
    <location>
        <begin position="131"/>
        <end position="305"/>
    </location>
</feature>
<dbReference type="GO" id="GO:0016787">
    <property type="term" value="F:hydrolase activity"/>
    <property type="evidence" value="ECO:0007669"/>
    <property type="project" value="UniProtKB-KW"/>
</dbReference>
<dbReference type="PATRIC" id="fig|587753.10.peg.3415"/>
<sequence length="636" mass="71348">MPFIDRRGFLQLGSLLLASSLTGVSLAKDHRVQSRPNILWLVSEDNYPFIGAYGDPLARTPTLDRMAREGILYRHVYSNAPVCAPSRFGILTGVLAQSCAPANHHRARAEFPAQFKTYPQLLREAGYYCSNNAKTDYNCDVEPASVWDDSSDAAHWRKRAADQPFMAVFNYASTHESRIFRGVEGVVKPADVRVPPYMPDTPGIRADFAAYYNLMERMDGQIAERLAELEADGLADDTIVFYYSDNGGVMPRSKRYCYEEGLRCALIVRVPPKWAHLVDARPGTQVEAPATFIDLAPTVLALAGIAAPAHMQGSPLFAGPSPKTRQYAFGMRNRMDERYDFVRAVSDTRYRYIRNYMPHRIGGQYQAFAWLAKGYRDWSALLKEGRLTSQQRAFFEERPYEELYDLRSDPDEMVNLAAVPEHRGKLQELRTALDQQMLDVNDNGFIPEGSPLEGYLNSRRPGAYPLANIMALAELAACRKPENLQAFIKALDDDNEIMRFWAVSGLLMLGEKAAPAKSRLLEILHEDRPQTRIVAAEALVHLQETEQSVRLLAGYLAQEQPKPLRLQAINSLTYCGEAARAALPTIKVHAQSDDADVRNACAYLAQILEGTYDPNVPVQDVPRLLRELKAQGKQVE</sequence>
<dbReference type="InterPro" id="IPR016024">
    <property type="entry name" value="ARM-type_fold"/>
</dbReference>
<dbReference type="AlphaFoldDB" id="A0A0D5Y1M7"/>
<feature type="domain" description="Sulfatase N-terminal" evidence="3">
    <location>
        <begin position="36"/>
        <end position="128"/>
    </location>
</feature>
<organism evidence="4 5">
    <name type="scientific">Pseudomonas chlororaphis</name>
    <dbReference type="NCBI Taxonomy" id="587753"/>
    <lineage>
        <taxon>Bacteria</taxon>
        <taxon>Pseudomonadati</taxon>
        <taxon>Pseudomonadota</taxon>
        <taxon>Gammaproteobacteria</taxon>
        <taxon>Pseudomonadales</taxon>
        <taxon>Pseudomonadaceae</taxon>
        <taxon>Pseudomonas</taxon>
    </lineage>
</organism>
<dbReference type="EMBL" id="CP011110">
    <property type="protein sequence ID" value="AKA24879.1"/>
    <property type="molecule type" value="Genomic_DNA"/>
</dbReference>
<dbReference type="Pfam" id="PF00884">
    <property type="entry name" value="Sulfatase"/>
    <property type="match status" value="2"/>
</dbReference>
<dbReference type="KEGG" id="pcz:PCL1606_34280"/>
<dbReference type="PANTHER" id="PTHR43751">
    <property type="entry name" value="SULFATASE"/>
    <property type="match status" value="1"/>
</dbReference>
<proteinExistence type="inferred from homology"/>
<evidence type="ECO:0000256" key="2">
    <source>
        <dbReference type="ARBA" id="ARBA00022801"/>
    </source>
</evidence>
<dbReference type="Gene3D" id="3.40.720.10">
    <property type="entry name" value="Alkaline Phosphatase, subunit A"/>
    <property type="match status" value="1"/>
</dbReference>
<dbReference type="Pfam" id="PF13646">
    <property type="entry name" value="HEAT_2"/>
    <property type="match status" value="1"/>
</dbReference>
<dbReference type="InterPro" id="IPR000917">
    <property type="entry name" value="Sulfatase_N"/>
</dbReference>
<evidence type="ECO:0000256" key="1">
    <source>
        <dbReference type="ARBA" id="ARBA00008779"/>
    </source>
</evidence>
<gene>
    <name evidence="4" type="ORF">PCL1606_34280</name>
</gene>
<dbReference type="Gene3D" id="1.25.10.10">
    <property type="entry name" value="Leucine-rich Repeat Variant"/>
    <property type="match status" value="1"/>
</dbReference>
<dbReference type="InterPro" id="IPR011989">
    <property type="entry name" value="ARM-like"/>
</dbReference>
<dbReference type="PROSITE" id="PS00523">
    <property type="entry name" value="SULFATASE_1"/>
    <property type="match status" value="1"/>
</dbReference>
<dbReference type="OrthoDB" id="9803751at2"/>
<comment type="similarity">
    <text evidence="1">Belongs to the sulfatase family.</text>
</comment>
<reference evidence="4 5" key="1">
    <citation type="journal article" date="2015" name="Mol. Plant Microbe Interact.">
        <title>Comparative Genomic Analysis of Pseudomonas chlororaphis PCL1606 Reveals New Insight into Antifungal Compounds Involved in Biocontrol.</title>
        <authorList>
            <person name="Calderon C.E."/>
            <person name="Ramos C."/>
            <person name="de Vicente A."/>
            <person name="Cazorla F.M."/>
        </authorList>
    </citation>
    <scope>NUCLEOTIDE SEQUENCE [LARGE SCALE GENOMIC DNA]</scope>
    <source>
        <strain evidence="4 5">PCL1606</strain>
    </source>
</reference>
<dbReference type="RefSeq" id="WP_045883599.1">
    <property type="nucleotide sequence ID" value="NZ_CP011110.1"/>
</dbReference>
<evidence type="ECO:0000313" key="5">
    <source>
        <dbReference type="Proteomes" id="UP000032748"/>
    </source>
</evidence>
<dbReference type="Proteomes" id="UP000032748">
    <property type="component" value="Chromosome"/>
</dbReference>
<dbReference type="InterPro" id="IPR017850">
    <property type="entry name" value="Alkaline_phosphatase_core_sf"/>
</dbReference>
<evidence type="ECO:0000313" key="4">
    <source>
        <dbReference type="EMBL" id="AKA24879.1"/>
    </source>
</evidence>
<dbReference type="SUPFAM" id="SSF53649">
    <property type="entry name" value="Alkaline phosphatase-like"/>
    <property type="match status" value="1"/>
</dbReference>
<dbReference type="CDD" id="cd16027">
    <property type="entry name" value="SGSH"/>
    <property type="match status" value="1"/>
</dbReference>
<protein>
    <submittedName>
        <fullName evidence="4">Sulfatase</fullName>
    </submittedName>
</protein>
<dbReference type="InterPro" id="IPR052701">
    <property type="entry name" value="GAG_Ulvan_Degrading_Sulfatases"/>
</dbReference>
<keyword evidence="2" id="KW-0378">Hydrolase</keyword>
<dbReference type="PANTHER" id="PTHR43751:SF1">
    <property type="entry name" value="SULFATASE ATSG-RELATED"/>
    <property type="match status" value="1"/>
</dbReference>
<dbReference type="SUPFAM" id="SSF48371">
    <property type="entry name" value="ARM repeat"/>
    <property type="match status" value="1"/>
</dbReference>
<name>A0A0D5Y1M7_9PSED</name>
<evidence type="ECO:0000259" key="3">
    <source>
        <dbReference type="Pfam" id="PF00884"/>
    </source>
</evidence>